<dbReference type="InterPro" id="IPR001375">
    <property type="entry name" value="Peptidase_S9_cat"/>
</dbReference>
<dbReference type="Gene3D" id="2.120.10.30">
    <property type="entry name" value="TolB, C-terminal domain"/>
    <property type="match status" value="1"/>
</dbReference>
<evidence type="ECO:0000313" key="5">
    <source>
        <dbReference type="EMBL" id="MDC8772911.1"/>
    </source>
</evidence>
<comment type="caution">
    <text evidence="5">The sequence shown here is derived from an EMBL/GenBank/DDBJ whole genome shotgun (WGS) entry which is preliminary data.</text>
</comment>
<dbReference type="SUPFAM" id="SSF82171">
    <property type="entry name" value="DPP6 N-terminal domain-like"/>
    <property type="match status" value="1"/>
</dbReference>
<sequence length="696" mass="76326">MKSHQHFARALLALGALMLLSSAAFAQAEDSEPTEQSTLQASQPSSSPSTKKLPAQTIEDFARAPLLQHVQLSPDGKQIAAVLNQGKLSVLVTRPVKGGTFKQLMASDNLEHQFNWLRWVNADRLVVSLRYPSTRQVSWFSSADSMESRLLAVNADGSHLLNLSRMRGQEDIAQALDQAVVIDWLADDGNHILMSQPNAKFSGAPAVFKVDINTGARQLLREAKADIRSWFTDAQHRVRVGVGFTEGRFSLWVSDPAGDNWRLARSFGFFDPARVLPLGFGLDPQVLFVSAMHEGFQAIYTMDLSDPTLPLTLKFQPKSGRDLEGRLLHSSKTGEAVGFVSNGQDAAAYFWSEEHRALLERIDKALPKRANRLLQLVKDDDVYLLRSFGNGQPGEYLLGQRSKSALAVLAELNAQLDPEHLARKRSIRFKARDGLPLQAYLSLPELSKGVPSKNLPLVVLPHGGPQAATGSQFETWPAFLAERGYAVLQVNFRGSTGFGQAFMEAGLKRWGLEMQDDLSDGVAELVKRGIADPQRVAIVGASYGGYAALMGAVKTPQQYRGAFAFAPLTDLVEYAREIANNRLLVSTHALERQIGSLASDRARLEATSPRLQAARIEVPVVLVHGTLDRQAPYEHSVWMADALKAAGKDYRFISQDRGDHQLSHQPYQLQLLQELDAFLLKVLGPGAQAAPAAAAH</sequence>
<name>A0ABT5KG75_9BURK</name>
<dbReference type="Pfam" id="PF00326">
    <property type="entry name" value="Peptidase_S9"/>
    <property type="match status" value="1"/>
</dbReference>
<dbReference type="Gene3D" id="3.40.50.1820">
    <property type="entry name" value="alpha/beta hydrolase"/>
    <property type="match status" value="1"/>
</dbReference>
<feature type="domain" description="Peptidase S9 prolyl oligopeptidase catalytic" evidence="4">
    <location>
        <begin position="473"/>
        <end position="684"/>
    </location>
</feature>
<proteinExistence type="predicted"/>
<evidence type="ECO:0000256" key="1">
    <source>
        <dbReference type="ARBA" id="ARBA00022801"/>
    </source>
</evidence>
<dbReference type="SUPFAM" id="SSF53474">
    <property type="entry name" value="alpha/beta-Hydrolases"/>
    <property type="match status" value="1"/>
</dbReference>
<dbReference type="PANTHER" id="PTHR42776">
    <property type="entry name" value="SERINE PEPTIDASE S9 FAMILY MEMBER"/>
    <property type="match status" value="1"/>
</dbReference>
<feature type="signal peptide" evidence="3">
    <location>
        <begin position="1"/>
        <end position="26"/>
    </location>
</feature>
<dbReference type="InterPro" id="IPR011042">
    <property type="entry name" value="6-blade_b-propeller_TolB-like"/>
</dbReference>
<keyword evidence="6" id="KW-1185">Reference proteome</keyword>
<keyword evidence="1" id="KW-0378">Hydrolase</keyword>
<dbReference type="InterPro" id="IPR029058">
    <property type="entry name" value="AB_hydrolase_fold"/>
</dbReference>
<protein>
    <submittedName>
        <fullName evidence="5">Prolyl oligopeptidase family serine peptidase</fullName>
    </submittedName>
</protein>
<reference evidence="5 6" key="1">
    <citation type="submission" date="2022-10" db="EMBL/GenBank/DDBJ databases">
        <title>Paucibacter sp. hw1 Genome sequencing.</title>
        <authorList>
            <person name="Park S."/>
        </authorList>
    </citation>
    <scope>NUCLEOTIDE SEQUENCE [LARGE SCALE GENOMIC DNA]</scope>
    <source>
        <strain evidence="6">hw1</strain>
    </source>
</reference>
<evidence type="ECO:0000313" key="6">
    <source>
        <dbReference type="Proteomes" id="UP001221189"/>
    </source>
</evidence>
<feature type="compositionally biased region" description="Polar residues" evidence="2">
    <location>
        <begin position="34"/>
        <end position="50"/>
    </location>
</feature>
<feature type="region of interest" description="Disordered" evidence="2">
    <location>
        <begin position="30"/>
        <end position="53"/>
    </location>
</feature>
<organism evidence="5 6">
    <name type="scientific">Roseateles albus</name>
    <dbReference type="NCBI Taxonomy" id="2987525"/>
    <lineage>
        <taxon>Bacteria</taxon>
        <taxon>Pseudomonadati</taxon>
        <taxon>Pseudomonadota</taxon>
        <taxon>Betaproteobacteria</taxon>
        <taxon>Burkholderiales</taxon>
        <taxon>Sphaerotilaceae</taxon>
        <taxon>Roseateles</taxon>
    </lineage>
</organism>
<evidence type="ECO:0000259" key="4">
    <source>
        <dbReference type="Pfam" id="PF00326"/>
    </source>
</evidence>
<evidence type="ECO:0000256" key="2">
    <source>
        <dbReference type="SAM" id="MobiDB-lite"/>
    </source>
</evidence>
<dbReference type="RefSeq" id="WP_273601079.1">
    <property type="nucleotide sequence ID" value="NZ_JAQQXT010000009.1"/>
</dbReference>
<dbReference type="Proteomes" id="UP001221189">
    <property type="component" value="Unassembled WGS sequence"/>
</dbReference>
<accession>A0ABT5KG75</accession>
<dbReference type="EMBL" id="JAQQXT010000009">
    <property type="protein sequence ID" value="MDC8772911.1"/>
    <property type="molecule type" value="Genomic_DNA"/>
</dbReference>
<keyword evidence="3" id="KW-0732">Signal</keyword>
<gene>
    <name evidence="5" type="ORF">PRZ03_15100</name>
</gene>
<feature type="chain" id="PRO_5045997318" evidence="3">
    <location>
        <begin position="27"/>
        <end position="696"/>
    </location>
</feature>
<evidence type="ECO:0000256" key="3">
    <source>
        <dbReference type="SAM" id="SignalP"/>
    </source>
</evidence>
<dbReference type="PANTHER" id="PTHR42776:SF27">
    <property type="entry name" value="DIPEPTIDYL PEPTIDASE FAMILY MEMBER 6"/>
    <property type="match status" value="1"/>
</dbReference>